<feature type="region of interest" description="Disordered" evidence="1">
    <location>
        <begin position="358"/>
        <end position="387"/>
    </location>
</feature>
<feature type="region of interest" description="Disordered" evidence="1">
    <location>
        <begin position="488"/>
        <end position="522"/>
    </location>
</feature>
<feature type="region of interest" description="Disordered" evidence="1">
    <location>
        <begin position="124"/>
        <end position="143"/>
    </location>
</feature>
<evidence type="ECO:0000256" key="1">
    <source>
        <dbReference type="SAM" id="MobiDB-lite"/>
    </source>
</evidence>
<gene>
    <name evidence="2" type="ORF">AXG93_2982s1130</name>
</gene>
<name>A0A176VZD8_MARPO</name>
<feature type="compositionally biased region" description="Low complexity" evidence="1">
    <location>
        <begin position="203"/>
        <end position="217"/>
    </location>
</feature>
<feature type="region of interest" description="Disordered" evidence="1">
    <location>
        <begin position="531"/>
        <end position="550"/>
    </location>
</feature>
<feature type="compositionally biased region" description="Polar residues" evidence="1">
    <location>
        <begin position="539"/>
        <end position="550"/>
    </location>
</feature>
<feature type="compositionally biased region" description="Low complexity" evidence="1">
    <location>
        <begin position="361"/>
        <end position="387"/>
    </location>
</feature>
<sequence length="658" mass="70982">MQLTGDIDWHDDEAEGTGRFDHRKELATFGSVPTRVTTAHGRRSADFLPEREMYFDMDIALPFHWETMTGKGHKLSKSTDSQEFEFSMSVDPAEPVEKEISPADDLFYKGQLLPLHLPKRLQMVQKLSSPKQTSPSSSSACKADPSAVTVSCFFQPSSLKYSALGLDESYLGSALVNSRSSSFHSQGSNNFWESDSPGDVDSGDSSSSRDSSGSSQDACVPDKQNQAAGSFKDHIAFGSHCSKDRGFFQQREFFANHNLRSEKSLFSSWLRTPFKWKVLFGLKRNSKSSKSEDNVKTVIDEPSRRCSSDHHNIKKKLPRSAPAPDEFVPGSVTVNFPRSARATSSLLFGADQRLSGRKEFSSSSASSTTSSSSARAGSGCGASASTTGELPHSGSLLLFPPSDHGFVKDKFDSSERSVSGSKARESLHKYLNILKPLNVKGPQRTADTSDLNTYRMVDIRATTFSGNLTSSPKHSSSYSAGLPSPKAAFAKSMSSPKPSFSEKRSPVMQSLSGNLRVPSFSRSSKASMTAGSVAKAASPNHSGALPTSSPSAMAELHSAIQGAIAHCKQSQAKSDYLSVIDCPLHADQPPLPLSRSGVDGLMGRWVDQSFTTEASVRDAAAAAAAFICSEVLTSVWAFCFFYVGYIITGCHSCSSLHT</sequence>
<accession>A0A176VZD8</accession>
<feature type="compositionally biased region" description="Polar residues" evidence="1">
    <location>
        <begin position="181"/>
        <end position="193"/>
    </location>
</feature>
<organism evidence="2 3">
    <name type="scientific">Marchantia polymorpha subsp. ruderalis</name>
    <dbReference type="NCBI Taxonomy" id="1480154"/>
    <lineage>
        <taxon>Eukaryota</taxon>
        <taxon>Viridiplantae</taxon>
        <taxon>Streptophyta</taxon>
        <taxon>Embryophyta</taxon>
        <taxon>Marchantiophyta</taxon>
        <taxon>Marchantiopsida</taxon>
        <taxon>Marchantiidae</taxon>
        <taxon>Marchantiales</taxon>
        <taxon>Marchantiaceae</taxon>
        <taxon>Marchantia</taxon>
    </lineage>
</organism>
<proteinExistence type="predicted"/>
<dbReference type="Proteomes" id="UP000077202">
    <property type="component" value="Unassembled WGS sequence"/>
</dbReference>
<evidence type="ECO:0000313" key="2">
    <source>
        <dbReference type="EMBL" id="OAE25592.1"/>
    </source>
</evidence>
<dbReference type="InterPro" id="IPR039620">
    <property type="entry name" value="BKI1/MAKR1/3/4"/>
</dbReference>
<feature type="region of interest" description="Disordered" evidence="1">
    <location>
        <begin position="288"/>
        <end position="329"/>
    </location>
</feature>
<protein>
    <submittedName>
        <fullName evidence="2">Uncharacterized protein</fullName>
    </submittedName>
</protein>
<dbReference type="EMBL" id="LVLJ01002314">
    <property type="protein sequence ID" value="OAE25592.1"/>
    <property type="molecule type" value="Genomic_DNA"/>
</dbReference>
<reference evidence="2" key="1">
    <citation type="submission" date="2016-03" db="EMBL/GenBank/DDBJ databases">
        <title>Mechanisms controlling the formation of the plant cell surface in tip-growing cells are functionally conserved among land plants.</title>
        <authorList>
            <person name="Honkanen S."/>
            <person name="Jones V.A."/>
            <person name="Morieri G."/>
            <person name="Champion C."/>
            <person name="Hetherington A.J."/>
            <person name="Kelly S."/>
            <person name="Saint-Marcoux D."/>
            <person name="Proust H."/>
            <person name="Prescott H."/>
            <person name="Dolan L."/>
        </authorList>
    </citation>
    <scope>NUCLEOTIDE SEQUENCE [LARGE SCALE GENOMIC DNA]</scope>
    <source>
        <tissue evidence="2">Whole gametophyte</tissue>
    </source>
</reference>
<comment type="caution">
    <text evidence="2">The sequence shown here is derived from an EMBL/GenBank/DDBJ whole genome shotgun (WGS) entry which is preliminary data.</text>
</comment>
<feature type="region of interest" description="Disordered" evidence="1">
    <location>
        <begin position="181"/>
        <end position="222"/>
    </location>
</feature>
<dbReference type="PANTHER" id="PTHR33312">
    <property type="entry name" value="MEMBRANE-ASSOCIATED KINASE REGULATOR 4-RELATED"/>
    <property type="match status" value="1"/>
</dbReference>
<dbReference type="PANTHER" id="PTHR33312:SF21">
    <property type="entry name" value="MEMBRANE-ASSOCIATED KINASE REGULATOR 3-RELATED"/>
    <property type="match status" value="1"/>
</dbReference>
<feature type="compositionally biased region" description="Low complexity" evidence="1">
    <location>
        <begin position="126"/>
        <end position="143"/>
    </location>
</feature>
<evidence type="ECO:0000313" key="3">
    <source>
        <dbReference type="Proteomes" id="UP000077202"/>
    </source>
</evidence>
<feature type="compositionally biased region" description="Basic and acidic residues" evidence="1">
    <location>
        <begin position="289"/>
        <end position="311"/>
    </location>
</feature>
<dbReference type="GO" id="GO:0005886">
    <property type="term" value="C:plasma membrane"/>
    <property type="evidence" value="ECO:0007669"/>
    <property type="project" value="InterPro"/>
</dbReference>
<keyword evidence="3" id="KW-1185">Reference proteome</keyword>
<dbReference type="GO" id="GO:0019210">
    <property type="term" value="F:kinase inhibitor activity"/>
    <property type="evidence" value="ECO:0007669"/>
    <property type="project" value="InterPro"/>
</dbReference>
<dbReference type="AlphaFoldDB" id="A0A176VZD8"/>